<feature type="domain" description="MobA-like NTP transferase" evidence="1">
    <location>
        <begin position="9"/>
        <end position="170"/>
    </location>
</feature>
<gene>
    <name evidence="2" type="ORF">IFO69_11385</name>
</gene>
<organism evidence="2 3">
    <name type="scientific">Echinicola arenosa</name>
    <dbReference type="NCBI Taxonomy" id="2774144"/>
    <lineage>
        <taxon>Bacteria</taxon>
        <taxon>Pseudomonadati</taxon>
        <taxon>Bacteroidota</taxon>
        <taxon>Cytophagia</taxon>
        <taxon>Cytophagales</taxon>
        <taxon>Cyclobacteriaceae</taxon>
        <taxon>Echinicola</taxon>
    </lineage>
</organism>
<evidence type="ECO:0000313" key="3">
    <source>
        <dbReference type="Proteomes" id="UP000647133"/>
    </source>
</evidence>
<reference evidence="2 3" key="1">
    <citation type="submission" date="2020-09" db="EMBL/GenBank/DDBJ databases">
        <title>Echinicola sp. CAU 1574 isolated from sand of Sido Beach.</title>
        <authorList>
            <person name="Kim W."/>
        </authorList>
    </citation>
    <scope>NUCLEOTIDE SEQUENCE [LARGE SCALE GENOMIC DNA]</scope>
    <source>
        <strain evidence="2 3">CAU 1574</strain>
    </source>
</reference>
<dbReference type="PANTHER" id="PTHR43777:SF1">
    <property type="entry name" value="MOLYBDENUM COFACTOR CYTIDYLYLTRANSFERASE"/>
    <property type="match status" value="1"/>
</dbReference>
<dbReference type="InterPro" id="IPR029044">
    <property type="entry name" value="Nucleotide-diphossugar_trans"/>
</dbReference>
<dbReference type="CDD" id="cd04182">
    <property type="entry name" value="GT_2_like_f"/>
    <property type="match status" value="1"/>
</dbReference>
<comment type="caution">
    <text evidence="2">The sequence shown here is derived from an EMBL/GenBank/DDBJ whole genome shotgun (WGS) entry which is preliminary data.</text>
</comment>
<dbReference type="Pfam" id="PF12804">
    <property type="entry name" value="NTP_transf_3"/>
    <property type="match status" value="1"/>
</dbReference>
<proteinExistence type="predicted"/>
<dbReference type="InterPro" id="IPR025877">
    <property type="entry name" value="MobA-like_NTP_Trfase"/>
</dbReference>
<evidence type="ECO:0000313" key="2">
    <source>
        <dbReference type="EMBL" id="MBD8489347.1"/>
    </source>
</evidence>
<evidence type="ECO:0000259" key="1">
    <source>
        <dbReference type="Pfam" id="PF12804"/>
    </source>
</evidence>
<dbReference type="RefSeq" id="WP_192010224.1">
    <property type="nucleotide sequence ID" value="NZ_JACYTQ010000003.1"/>
</dbReference>
<protein>
    <submittedName>
        <fullName evidence="2">Nucleotidyltransferase family protein</fullName>
    </submittedName>
</protein>
<dbReference type="SUPFAM" id="SSF53448">
    <property type="entry name" value="Nucleotide-diphospho-sugar transferases"/>
    <property type="match status" value="1"/>
</dbReference>
<dbReference type="Gene3D" id="3.90.550.10">
    <property type="entry name" value="Spore Coat Polysaccharide Biosynthesis Protein SpsA, Chain A"/>
    <property type="match status" value="1"/>
</dbReference>
<name>A0ABR9ALV8_9BACT</name>
<keyword evidence="3" id="KW-1185">Reference proteome</keyword>
<dbReference type="EMBL" id="JACYTQ010000003">
    <property type="protein sequence ID" value="MBD8489347.1"/>
    <property type="molecule type" value="Genomic_DNA"/>
</dbReference>
<dbReference type="Proteomes" id="UP000647133">
    <property type="component" value="Unassembled WGS sequence"/>
</dbReference>
<dbReference type="PANTHER" id="PTHR43777">
    <property type="entry name" value="MOLYBDENUM COFACTOR CYTIDYLYLTRANSFERASE"/>
    <property type="match status" value="1"/>
</dbReference>
<accession>A0ABR9ALV8</accession>
<sequence length="203" mass="22138">MGQKTFSIIILAAGLSKRLGEAKQLLQLNGQSLIQKAANIAISVSPKDVVIVLGHYADQVEKELEGLNVSTAINIHYKQGMGSSIKYGLQSALGLCNNLDGVLIMVCDQPFLSSKHLFDLLSKWQNSDTSIVASQYNAGLGVPAIFDQKLFPELLELKGDKGGKKVILNHITNTVSVSFEDGKTDIDTLEEYQKIKETYKKSP</sequence>